<dbReference type="GO" id="GO:0006308">
    <property type="term" value="P:DNA catabolic process"/>
    <property type="evidence" value="ECO:0007669"/>
    <property type="project" value="UniProtKB-UniRule"/>
</dbReference>
<accession>A0A841GLT4</accession>
<keyword evidence="1 5" id="KW-0963">Cytoplasm</keyword>
<dbReference type="GO" id="GO:0005737">
    <property type="term" value="C:cytoplasm"/>
    <property type="evidence" value="ECO:0007669"/>
    <property type="project" value="UniProtKB-SubCell"/>
</dbReference>
<evidence type="ECO:0000256" key="2">
    <source>
        <dbReference type="ARBA" id="ARBA00022722"/>
    </source>
</evidence>
<evidence type="ECO:0000256" key="7">
    <source>
        <dbReference type="SAM" id="MobiDB-lite"/>
    </source>
</evidence>
<dbReference type="InterPro" id="IPR025824">
    <property type="entry name" value="OB-fold_nuc-bd_dom"/>
</dbReference>
<dbReference type="PANTHER" id="PTHR30008">
    <property type="entry name" value="EXODEOXYRIBONUCLEASE 7 LARGE SUBUNIT"/>
    <property type="match status" value="1"/>
</dbReference>
<evidence type="ECO:0000256" key="4">
    <source>
        <dbReference type="ARBA" id="ARBA00022839"/>
    </source>
</evidence>
<dbReference type="CDD" id="cd04489">
    <property type="entry name" value="ExoVII_LU_OBF"/>
    <property type="match status" value="1"/>
</dbReference>
<keyword evidence="4 5" id="KW-0269">Exonuclease</keyword>
<comment type="subcellular location">
    <subcellularLocation>
        <location evidence="5 6">Cytoplasm</location>
    </subcellularLocation>
</comment>
<dbReference type="Proteomes" id="UP000582837">
    <property type="component" value="Unassembled WGS sequence"/>
</dbReference>
<dbReference type="HAMAP" id="MF_00378">
    <property type="entry name" value="Exonuc_7_L"/>
    <property type="match status" value="1"/>
</dbReference>
<evidence type="ECO:0000256" key="3">
    <source>
        <dbReference type="ARBA" id="ARBA00022801"/>
    </source>
</evidence>
<dbReference type="EC" id="3.1.11.6" evidence="5"/>
<reference evidence="10 11" key="1">
    <citation type="submission" date="2020-08" db="EMBL/GenBank/DDBJ databases">
        <title>Genomic Encyclopedia of Type Strains, Phase IV (KMG-IV): sequencing the most valuable type-strain genomes for metagenomic binning, comparative biology and taxonomic classification.</title>
        <authorList>
            <person name="Goeker M."/>
        </authorList>
    </citation>
    <scope>NUCLEOTIDE SEQUENCE [LARGE SCALE GENOMIC DNA]</scope>
    <source>
        <strain evidence="10 11">DSM 29007</strain>
    </source>
</reference>
<gene>
    <name evidence="5" type="primary">xseA</name>
    <name evidence="10" type="ORF">HNQ61_001172</name>
</gene>
<feature type="region of interest" description="Disordered" evidence="7">
    <location>
        <begin position="59"/>
        <end position="82"/>
    </location>
</feature>
<organism evidence="10 11">
    <name type="scientific">Longimicrobium terrae</name>
    <dbReference type="NCBI Taxonomy" id="1639882"/>
    <lineage>
        <taxon>Bacteria</taxon>
        <taxon>Pseudomonadati</taxon>
        <taxon>Gemmatimonadota</taxon>
        <taxon>Longimicrobiia</taxon>
        <taxon>Longimicrobiales</taxon>
        <taxon>Longimicrobiaceae</taxon>
        <taxon>Longimicrobium</taxon>
    </lineage>
</organism>
<evidence type="ECO:0000313" key="10">
    <source>
        <dbReference type="EMBL" id="MBB6069557.1"/>
    </source>
</evidence>
<evidence type="ECO:0000259" key="8">
    <source>
        <dbReference type="Pfam" id="PF02601"/>
    </source>
</evidence>
<dbReference type="Pfam" id="PF02601">
    <property type="entry name" value="Exonuc_VII_L"/>
    <property type="match status" value="1"/>
</dbReference>
<keyword evidence="11" id="KW-1185">Reference proteome</keyword>
<dbReference type="GO" id="GO:0008855">
    <property type="term" value="F:exodeoxyribonuclease VII activity"/>
    <property type="evidence" value="ECO:0007669"/>
    <property type="project" value="UniProtKB-UniRule"/>
</dbReference>
<evidence type="ECO:0000256" key="5">
    <source>
        <dbReference type="HAMAP-Rule" id="MF_00378"/>
    </source>
</evidence>
<dbReference type="InterPro" id="IPR020579">
    <property type="entry name" value="Exonuc_VII_lsu_C"/>
</dbReference>
<dbReference type="PANTHER" id="PTHR30008:SF0">
    <property type="entry name" value="EXODEOXYRIBONUCLEASE 7 LARGE SUBUNIT"/>
    <property type="match status" value="1"/>
</dbReference>
<comment type="function">
    <text evidence="5">Bidirectionally degrades single-stranded DNA into large acid-insoluble oligonucleotides, which are then degraded further into small acid-soluble oligonucleotides.</text>
</comment>
<evidence type="ECO:0000256" key="6">
    <source>
        <dbReference type="RuleBase" id="RU004355"/>
    </source>
</evidence>
<dbReference type="Pfam" id="PF13742">
    <property type="entry name" value="tRNA_anti_2"/>
    <property type="match status" value="1"/>
</dbReference>
<feature type="domain" description="OB-fold nucleic acid binding" evidence="9">
    <location>
        <begin position="85"/>
        <end position="174"/>
    </location>
</feature>
<feature type="domain" description="Exonuclease VII large subunit C-terminal" evidence="8">
    <location>
        <begin position="201"/>
        <end position="378"/>
    </location>
</feature>
<evidence type="ECO:0000259" key="9">
    <source>
        <dbReference type="Pfam" id="PF13742"/>
    </source>
</evidence>
<comment type="similarity">
    <text evidence="5 6">Belongs to the XseA family.</text>
</comment>
<keyword evidence="3 5" id="KW-0378">Hydrolase</keyword>
<evidence type="ECO:0000313" key="11">
    <source>
        <dbReference type="Proteomes" id="UP000582837"/>
    </source>
</evidence>
<comment type="catalytic activity">
    <reaction evidence="5 6">
        <text>Exonucleolytic cleavage in either 5'- to 3'- or 3'- to 5'-direction to yield nucleoside 5'-phosphates.</text>
        <dbReference type="EC" id="3.1.11.6"/>
    </reaction>
</comment>
<feature type="region of interest" description="Disordered" evidence="7">
    <location>
        <begin position="1"/>
        <end position="46"/>
    </location>
</feature>
<protein>
    <recommendedName>
        <fullName evidence="5">Exodeoxyribonuclease 7 large subunit</fullName>
        <ecNumber evidence="5">3.1.11.6</ecNumber>
    </recommendedName>
    <alternativeName>
        <fullName evidence="5">Exodeoxyribonuclease VII large subunit</fullName>
        <shortName evidence="5">Exonuclease VII large subunit</shortName>
    </alternativeName>
</protein>
<proteinExistence type="inferred from homology"/>
<dbReference type="InterPro" id="IPR003753">
    <property type="entry name" value="Exonuc_VII_L"/>
</dbReference>
<keyword evidence="2 5" id="KW-0540">Nuclease</keyword>
<dbReference type="NCBIfam" id="TIGR00237">
    <property type="entry name" value="xseA"/>
    <property type="match status" value="1"/>
</dbReference>
<dbReference type="AlphaFoldDB" id="A0A841GLT4"/>
<comment type="subunit">
    <text evidence="5">Heterooligomer composed of large and small subunits.</text>
</comment>
<dbReference type="EMBL" id="JACHIA010000002">
    <property type="protein sequence ID" value="MBB6069557.1"/>
    <property type="molecule type" value="Genomic_DNA"/>
</dbReference>
<sequence length="452" mass="48466">MTWDLFSSADPPPKEPEKPKGRGAARTRGTAKAPEFSRGPDINEASNEDIARRVAAQQADAGFLDEDTGPVMPRRAGPEGGWTPSTVNAAARALIEGTFPPLWVNGEVSNFTKARSGHCYFSLRDEDSQIRCVMWRDEARRLPTMPTEGMAVRTLGRLTLYEGRGEFQMVVSDLEGRGEGLWKLAFDQLRTKLEMEGLTSPLRKRPLPEYPACVGVVTSSTGAAVRDIISVIRRRAPWTEIMLSAARVQGEGAADEVARAIRLIARAGCADVLIVGRGGGSTEDLWAFNEEAVARAIAESPIPVISAVGHETDFTIADLVADLRAPTPSAAAEAAVPDGAQLRRGVAELGGRLARCTRERLQDAHESLLTARLDLRDVAESVLAGRREQVAGIAGKLHALSPLATLARGFAVPIAPGGRVLRTTAEFAPGQEFRLRVADGSVSARVEGVDPE</sequence>
<feature type="compositionally biased region" description="Low complexity" evidence="7">
    <location>
        <begin position="22"/>
        <end position="34"/>
    </location>
</feature>
<dbReference type="GO" id="GO:0003676">
    <property type="term" value="F:nucleic acid binding"/>
    <property type="evidence" value="ECO:0007669"/>
    <property type="project" value="InterPro"/>
</dbReference>
<evidence type="ECO:0000256" key="1">
    <source>
        <dbReference type="ARBA" id="ARBA00022490"/>
    </source>
</evidence>
<dbReference type="GO" id="GO:0009318">
    <property type="term" value="C:exodeoxyribonuclease VII complex"/>
    <property type="evidence" value="ECO:0007669"/>
    <property type="project" value="UniProtKB-UniRule"/>
</dbReference>
<comment type="caution">
    <text evidence="10">The sequence shown here is derived from an EMBL/GenBank/DDBJ whole genome shotgun (WGS) entry which is preliminary data.</text>
</comment>
<name>A0A841GLT4_9BACT</name>